<evidence type="ECO:0000256" key="2">
    <source>
        <dbReference type="ARBA" id="ARBA00022475"/>
    </source>
</evidence>
<proteinExistence type="predicted"/>
<evidence type="ECO:0000256" key="1">
    <source>
        <dbReference type="ARBA" id="ARBA00004651"/>
    </source>
</evidence>
<evidence type="ECO:0000256" key="5">
    <source>
        <dbReference type="ARBA" id="ARBA00023136"/>
    </source>
</evidence>
<feature type="transmembrane region" description="Helical" evidence="6">
    <location>
        <begin position="310"/>
        <end position="331"/>
    </location>
</feature>
<evidence type="ECO:0000256" key="4">
    <source>
        <dbReference type="ARBA" id="ARBA00022989"/>
    </source>
</evidence>
<keyword evidence="2" id="KW-1003">Cell membrane</keyword>
<comment type="caution">
    <text evidence="7">The sequence shown here is derived from an EMBL/GenBank/DDBJ whole genome shotgun (WGS) entry which is preliminary data.</text>
</comment>
<dbReference type="EMBL" id="LFYT02000003">
    <property type="protein sequence ID" value="PVE44107.1"/>
    <property type="molecule type" value="Genomic_DNA"/>
</dbReference>
<dbReference type="PANTHER" id="PTHR33529:SF2">
    <property type="entry name" value="LIPOPOLYSACCHARIDE EXPORT SYSTEM PERMEASE PROTEIN LPTG"/>
    <property type="match status" value="1"/>
</dbReference>
<sequence length="368" mass="41661">MKTVRRLLHGEILRAVAFVAASFLALFGFFDMVAELQELNRYEAQGYRLHHALLFIALKIPVHLYELLPISVLIGTILVMARLAQSSEFTILRTGGLDPMRALSSLMSLGLIFVALTFLIGDYAAPWADRQAIQLKGQFQGRLTIGQTGAWLKETQGQRHFAVNVRLFDGLEHMENIRIHEFNTQGKLLSISTASKALIQPKAWLLSDVERQTIAPTADAKQLNFTVEHAKEQVWPTQISADMVAAALLSPERMRTWELFRYMRHLSQNKQNAQAYEIEFWRKVFYPLSCLVMLVLAMPFAYLHFRSGQIAGHVFLGVLAGISFTLLSNLFGFVGNLHNWQPWLTSAAPALIYSAVSLGAFWWMVLRR</sequence>
<dbReference type="OrthoDB" id="9776227at2"/>
<feature type="transmembrane region" description="Helical" evidence="6">
    <location>
        <begin position="284"/>
        <end position="303"/>
    </location>
</feature>
<dbReference type="Proteomes" id="UP000037507">
    <property type="component" value="Unassembled WGS sequence"/>
</dbReference>
<dbReference type="PANTHER" id="PTHR33529">
    <property type="entry name" value="SLR0882 PROTEIN-RELATED"/>
    <property type="match status" value="1"/>
</dbReference>
<protein>
    <submittedName>
        <fullName evidence="7">LPS export ABC transporter permease LptG</fullName>
    </submittedName>
</protein>
<feature type="transmembrane region" description="Helical" evidence="6">
    <location>
        <begin position="12"/>
        <end position="33"/>
    </location>
</feature>
<gene>
    <name evidence="7" type="ORF">H663_003920</name>
</gene>
<keyword evidence="5 6" id="KW-0472">Membrane</keyword>
<dbReference type="NCBIfam" id="TIGR04408">
    <property type="entry name" value="LptG_lptG"/>
    <property type="match status" value="1"/>
</dbReference>
<dbReference type="InterPro" id="IPR005495">
    <property type="entry name" value="LptG/LptF_permease"/>
</dbReference>
<name>A0A2T7UHF1_9BURK</name>
<dbReference type="Pfam" id="PF03739">
    <property type="entry name" value="LptF_LptG"/>
    <property type="match status" value="1"/>
</dbReference>
<feature type="transmembrane region" description="Helical" evidence="6">
    <location>
        <begin position="102"/>
        <end position="121"/>
    </location>
</feature>
<dbReference type="RefSeq" id="WP_053176357.1">
    <property type="nucleotide sequence ID" value="NZ_LFYT02000003.1"/>
</dbReference>
<reference evidence="7" key="1">
    <citation type="submission" date="2017-04" db="EMBL/GenBank/DDBJ databases">
        <title>Unexpected and diverse lifestyles within the genus Limnohabitans.</title>
        <authorList>
            <person name="Kasalicky V."/>
            <person name="Mehrshad M."/>
            <person name="Andrei S.-A."/>
            <person name="Salcher M."/>
            <person name="Kratochvilova H."/>
            <person name="Simek K."/>
            <person name="Ghai R."/>
        </authorList>
    </citation>
    <scope>NUCLEOTIDE SEQUENCE [LARGE SCALE GENOMIC DNA]</scope>
    <source>
        <strain evidence="7">II-D5</strain>
    </source>
</reference>
<keyword evidence="4 6" id="KW-1133">Transmembrane helix</keyword>
<comment type="subcellular location">
    <subcellularLocation>
        <location evidence="1">Cell membrane</location>
        <topology evidence="1">Multi-pass membrane protein</topology>
    </subcellularLocation>
</comment>
<organism evidence="7 8">
    <name type="scientific">Limnohabitans planktonicus II-D5</name>
    <dbReference type="NCBI Taxonomy" id="1293045"/>
    <lineage>
        <taxon>Bacteria</taxon>
        <taxon>Pseudomonadati</taxon>
        <taxon>Pseudomonadota</taxon>
        <taxon>Betaproteobacteria</taxon>
        <taxon>Burkholderiales</taxon>
        <taxon>Comamonadaceae</taxon>
        <taxon>Limnohabitans</taxon>
    </lineage>
</organism>
<dbReference type="GO" id="GO:0043190">
    <property type="term" value="C:ATP-binding cassette (ABC) transporter complex"/>
    <property type="evidence" value="ECO:0007669"/>
    <property type="project" value="InterPro"/>
</dbReference>
<dbReference type="AlphaFoldDB" id="A0A2T7UHF1"/>
<accession>A0A2T7UHF1</accession>
<evidence type="ECO:0000256" key="3">
    <source>
        <dbReference type="ARBA" id="ARBA00022692"/>
    </source>
</evidence>
<evidence type="ECO:0000313" key="8">
    <source>
        <dbReference type="Proteomes" id="UP000037507"/>
    </source>
</evidence>
<feature type="transmembrane region" description="Helical" evidence="6">
    <location>
        <begin position="53"/>
        <end position="81"/>
    </location>
</feature>
<feature type="transmembrane region" description="Helical" evidence="6">
    <location>
        <begin position="343"/>
        <end position="366"/>
    </location>
</feature>
<keyword evidence="8" id="KW-1185">Reference proteome</keyword>
<evidence type="ECO:0000256" key="6">
    <source>
        <dbReference type="SAM" id="Phobius"/>
    </source>
</evidence>
<dbReference type="InterPro" id="IPR030923">
    <property type="entry name" value="LptG"/>
</dbReference>
<evidence type="ECO:0000313" key="7">
    <source>
        <dbReference type="EMBL" id="PVE44107.1"/>
    </source>
</evidence>
<dbReference type="GO" id="GO:0055085">
    <property type="term" value="P:transmembrane transport"/>
    <property type="evidence" value="ECO:0007669"/>
    <property type="project" value="InterPro"/>
</dbReference>
<keyword evidence="3 6" id="KW-0812">Transmembrane</keyword>
<dbReference type="GO" id="GO:0015920">
    <property type="term" value="P:lipopolysaccharide transport"/>
    <property type="evidence" value="ECO:0007669"/>
    <property type="project" value="TreeGrafter"/>
</dbReference>
<dbReference type="STRING" id="1293045.H663_19120"/>